<organism evidence="2 3">
    <name type="scientific">Euphydryas editha</name>
    <name type="common">Edith's checkerspot</name>
    <dbReference type="NCBI Taxonomy" id="104508"/>
    <lineage>
        <taxon>Eukaryota</taxon>
        <taxon>Metazoa</taxon>
        <taxon>Ecdysozoa</taxon>
        <taxon>Arthropoda</taxon>
        <taxon>Hexapoda</taxon>
        <taxon>Insecta</taxon>
        <taxon>Pterygota</taxon>
        <taxon>Neoptera</taxon>
        <taxon>Endopterygota</taxon>
        <taxon>Lepidoptera</taxon>
        <taxon>Glossata</taxon>
        <taxon>Ditrysia</taxon>
        <taxon>Papilionoidea</taxon>
        <taxon>Nymphalidae</taxon>
        <taxon>Nymphalinae</taxon>
        <taxon>Euphydryas</taxon>
    </lineage>
</organism>
<feature type="domain" description="FP protein C-terminal" evidence="1">
    <location>
        <begin position="86"/>
        <end position="137"/>
    </location>
</feature>
<protein>
    <recommendedName>
        <fullName evidence="1">FP protein C-terminal domain-containing protein</fullName>
    </recommendedName>
</protein>
<comment type="caution">
    <text evidence="2">The sequence shown here is derived from an EMBL/GenBank/DDBJ whole genome shotgun (WGS) entry which is preliminary data.</text>
</comment>
<dbReference type="Proteomes" id="UP001153954">
    <property type="component" value="Unassembled WGS sequence"/>
</dbReference>
<keyword evidence="3" id="KW-1185">Reference proteome</keyword>
<proteinExistence type="predicted"/>
<evidence type="ECO:0000313" key="2">
    <source>
        <dbReference type="EMBL" id="CAH2088400.1"/>
    </source>
</evidence>
<dbReference type="InterPro" id="IPR057251">
    <property type="entry name" value="FP_C"/>
</dbReference>
<evidence type="ECO:0000259" key="1">
    <source>
        <dbReference type="Pfam" id="PF25298"/>
    </source>
</evidence>
<name>A0AAU9TV51_EUPED</name>
<dbReference type="EMBL" id="CAKOGL010000007">
    <property type="protein sequence ID" value="CAH2088400.1"/>
    <property type="molecule type" value="Genomic_DNA"/>
</dbReference>
<sequence length="141" mass="16318">MMTCLSKNINLDFCPRDIKDIFRIKARNESENSPPIIVELGSTILKTDMLKKTKDFNIKNKCKLQAKHLGFTTNEDTPVYLSEQLTAKGARLFFLSRDLVKTKKFKYCWTAFGRVFVRKDDASKIICIQNEAQVHQLLQDI</sequence>
<dbReference type="AlphaFoldDB" id="A0AAU9TV51"/>
<dbReference type="Pfam" id="PF25298">
    <property type="entry name" value="Baculo_FP_2nd"/>
    <property type="match status" value="1"/>
</dbReference>
<evidence type="ECO:0000313" key="3">
    <source>
        <dbReference type="Proteomes" id="UP001153954"/>
    </source>
</evidence>
<accession>A0AAU9TV51</accession>
<reference evidence="2" key="1">
    <citation type="submission" date="2022-03" db="EMBL/GenBank/DDBJ databases">
        <authorList>
            <person name="Tunstrom K."/>
        </authorList>
    </citation>
    <scope>NUCLEOTIDE SEQUENCE</scope>
</reference>
<gene>
    <name evidence="2" type="ORF">EEDITHA_LOCUS4563</name>
</gene>